<dbReference type="CDD" id="cd00067">
    <property type="entry name" value="GAL4"/>
    <property type="match status" value="1"/>
</dbReference>
<accession>A0A162M5K6</accession>
<feature type="domain" description="Zn(2)-C6 fungal-type" evidence="2">
    <location>
        <begin position="19"/>
        <end position="49"/>
    </location>
</feature>
<name>A0A162M5K6_9HYPO</name>
<dbReference type="GO" id="GO:0003677">
    <property type="term" value="F:DNA binding"/>
    <property type="evidence" value="ECO:0007669"/>
    <property type="project" value="UniProtKB-KW"/>
</dbReference>
<proteinExistence type="predicted"/>
<dbReference type="InterPro" id="IPR036864">
    <property type="entry name" value="Zn2-C6_fun-type_DNA-bd_sf"/>
</dbReference>
<gene>
    <name evidence="3" type="ORF">BBO_05965</name>
</gene>
<dbReference type="GO" id="GO:0000981">
    <property type="term" value="F:DNA-binding transcription factor activity, RNA polymerase II-specific"/>
    <property type="evidence" value="ECO:0007669"/>
    <property type="project" value="InterPro"/>
</dbReference>
<dbReference type="SMART" id="SM00066">
    <property type="entry name" value="GAL4"/>
    <property type="match status" value="1"/>
</dbReference>
<keyword evidence="3" id="KW-0238">DNA-binding</keyword>
<keyword evidence="1" id="KW-0539">Nucleus</keyword>
<dbReference type="Gene3D" id="4.10.240.10">
    <property type="entry name" value="Zn(2)-C6 fungal-type DNA-binding domain"/>
    <property type="match status" value="1"/>
</dbReference>
<dbReference type="SUPFAM" id="SSF57701">
    <property type="entry name" value="Zn2/Cys6 DNA-binding domain"/>
    <property type="match status" value="1"/>
</dbReference>
<dbReference type="PROSITE" id="PS00463">
    <property type="entry name" value="ZN2_CY6_FUNGAL_1"/>
    <property type="match status" value="1"/>
</dbReference>
<dbReference type="PANTHER" id="PTHR47657">
    <property type="entry name" value="STEROL REGULATORY ELEMENT-BINDING PROTEIN ECM22"/>
    <property type="match status" value="1"/>
</dbReference>
<dbReference type="InterPro" id="IPR052400">
    <property type="entry name" value="Zn2-C6_fungal_TF"/>
</dbReference>
<dbReference type="GO" id="GO:0008270">
    <property type="term" value="F:zinc ion binding"/>
    <property type="evidence" value="ECO:0007669"/>
    <property type="project" value="InterPro"/>
</dbReference>
<dbReference type="PANTHER" id="PTHR47657:SF12">
    <property type="entry name" value="ZN(II)2CYS6 TRANSCRIPTION FACTOR (EUROFUNG)"/>
    <property type="match status" value="1"/>
</dbReference>
<evidence type="ECO:0000313" key="3">
    <source>
        <dbReference type="EMBL" id="OAA40381.1"/>
    </source>
</evidence>
<dbReference type="OrthoDB" id="416217at2759"/>
<dbReference type="EMBL" id="AZHA01000019">
    <property type="protein sequence ID" value="OAA40381.1"/>
    <property type="molecule type" value="Genomic_DNA"/>
</dbReference>
<dbReference type="InterPro" id="IPR001138">
    <property type="entry name" value="Zn2Cys6_DnaBD"/>
</dbReference>
<comment type="caution">
    <text evidence="3">The sequence shown here is derived from an EMBL/GenBank/DDBJ whole genome shotgun (WGS) entry which is preliminary data.</text>
</comment>
<dbReference type="Proteomes" id="UP000076863">
    <property type="component" value="Unassembled WGS sequence"/>
</dbReference>
<evidence type="ECO:0000313" key="4">
    <source>
        <dbReference type="Proteomes" id="UP000076863"/>
    </source>
</evidence>
<dbReference type="AlphaFoldDB" id="A0A162M5K6"/>
<sequence length="143" mass="16616">MTRPGGGPPRRGHIKSRNGCETCKRRHIRCDEGFPQCSNCTKHKSRCPYNDMQGSPDRAATPDEPDLMWTPQITTDITEWQRTRTFPFPFLGDYPIIEPQFYSVEDLRLIYHLAALYHQLAGMEANNLTLWTRHIPTQVIHTY</sequence>
<keyword evidence="4" id="KW-1185">Reference proteome</keyword>
<dbReference type="Pfam" id="PF00172">
    <property type="entry name" value="Zn_clus"/>
    <property type="match status" value="1"/>
</dbReference>
<evidence type="ECO:0000256" key="1">
    <source>
        <dbReference type="ARBA" id="ARBA00023242"/>
    </source>
</evidence>
<protein>
    <submittedName>
        <fullName evidence="3">Zn(2)-C6 fungal-type DNA-binding domain protein</fullName>
    </submittedName>
</protein>
<organism evidence="3 4">
    <name type="scientific">Beauveria brongniartii RCEF 3172</name>
    <dbReference type="NCBI Taxonomy" id="1081107"/>
    <lineage>
        <taxon>Eukaryota</taxon>
        <taxon>Fungi</taxon>
        <taxon>Dikarya</taxon>
        <taxon>Ascomycota</taxon>
        <taxon>Pezizomycotina</taxon>
        <taxon>Sordariomycetes</taxon>
        <taxon>Hypocreomycetidae</taxon>
        <taxon>Hypocreales</taxon>
        <taxon>Cordycipitaceae</taxon>
        <taxon>Beauveria</taxon>
        <taxon>Beauveria brongniartii</taxon>
    </lineage>
</organism>
<reference evidence="3 4" key="1">
    <citation type="journal article" date="2016" name="Genome Biol. Evol.">
        <title>Divergent and convergent evolution of fungal pathogenicity.</title>
        <authorList>
            <person name="Shang Y."/>
            <person name="Xiao G."/>
            <person name="Zheng P."/>
            <person name="Cen K."/>
            <person name="Zhan S."/>
            <person name="Wang C."/>
        </authorList>
    </citation>
    <scope>NUCLEOTIDE SEQUENCE [LARGE SCALE GENOMIC DNA]</scope>
    <source>
        <strain evidence="3 4">RCEF 3172</strain>
    </source>
</reference>
<evidence type="ECO:0000259" key="2">
    <source>
        <dbReference type="PROSITE" id="PS50048"/>
    </source>
</evidence>
<dbReference type="PROSITE" id="PS50048">
    <property type="entry name" value="ZN2_CY6_FUNGAL_2"/>
    <property type="match status" value="1"/>
</dbReference>